<dbReference type="Gene3D" id="2.60.40.1080">
    <property type="match status" value="2"/>
</dbReference>
<comment type="caution">
    <text evidence="1">The sequence shown here is derived from an EMBL/GenBank/DDBJ whole genome shotgun (WGS) entry which is preliminary data.</text>
</comment>
<dbReference type="NCBIfam" id="TIGR04131">
    <property type="entry name" value="Bac_Flav_CTERM"/>
    <property type="match status" value="1"/>
</dbReference>
<dbReference type="Proteomes" id="UP001500067">
    <property type="component" value="Unassembled WGS sequence"/>
</dbReference>
<gene>
    <name evidence="1" type="ORF">GCM10023093_23260</name>
</gene>
<organism evidence="1 2">
    <name type="scientific">Nemorincola caseinilytica</name>
    <dbReference type="NCBI Taxonomy" id="2054315"/>
    <lineage>
        <taxon>Bacteria</taxon>
        <taxon>Pseudomonadati</taxon>
        <taxon>Bacteroidota</taxon>
        <taxon>Chitinophagia</taxon>
        <taxon>Chitinophagales</taxon>
        <taxon>Chitinophagaceae</taxon>
        <taxon>Nemorincola</taxon>
    </lineage>
</organism>
<keyword evidence="2" id="KW-1185">Reference proteome</keyword>
<reference evidence="2" key="1">
    <citation type="journal article" date="2019" name="Int. J. Syst. Evol. Microbiol.">
        <title>The Global Catalogue of Microorganisms (GCM) 10K type strain sequencing project: providing services to taxonomists for standard genome sequencing and annotation.</title>
        <authorList>
            <consortium name="The Broad Institute Genomics Platform"/>
            <consortium name="The Broad Institute Genome Sequencing Center for Infectious Disease"/>
            <person name="Wu L."/>
            <person name="Ma J."/>
        </authorList>
    </citation>
    <scope>NUCLEOTIDE SEQUENCE [LARGE SCALE GENOMIC DNA]</scope>
    <source>
        <strain evidence="2">JCM 32105</strain>
    </source>
</reference>
<name>A0ABP8NJG0_9BACT</name>
<dbReference type="InterPro" id="IPR013783">
    <property type="entry name" value="Ig-like_fold"/>
</dbReference>
<accession>A0ABP8NJG0</accession>
<evidence type="ECO:0000313" key="2">
    <source>
        <dbReference type="Proteomes" id="UP001500067"/>
    </source>
</evidence>
<dbReference type="EMBL" id="BAABFA010000015">
    <property type="protein sequence ID" value="GAA4467389.1"/>
    <property type="molecule type" value="Genomic_DNA"/>
</dbReference>
<dbReference type="Pfam" id="PF13585">
    <property type="entry name" value="CHU_C"/>
    <property type="match status" value="1"/>
</dbReference>
<dbReference type="Gene3D" id="2.60.40.10">
    <property type="entry name" value="Immunoglobulins"/>
    <property type="match status" value="2"/>
</dbReference>
<dbReference type="InterPro" id="IPR008964">
    <property type="entry name" value="Invasin/intimin_cell_adhesion"/>
</dbReference>
<evidence type="ECO:0000313" key="1">
    <source>
        <dbReference type="EMBL" id="GAA4467389.1"/>
    </source>
</evidence>
<protein>
    <recommendedName>
        <fullName evidence="3">Gliding motility-associated C-terminal domain-containing protein</fullName>
    </recommendedName>
</protein>
<sequence length="1194" mass="124709">MPFVATAQKAINVQEGMTSRERNYRTFSPQYKKVSEEALQKNTGYEQHPELGMLFAGAPAADCYEVLGSRTEMSKTFVKEGTNGTEILQQTSSHSMHYKDASGRWMTIKTQLQQVGKGIYAATEQPVPVTIDMQAGHTALGRADVDVIFNNGLELVYVAPDGRETSLGHADLGKHTAGDDGVYVTDVWPGVDMEVYVARGTAKTNFYIKHAMPAYAAGKLLVRDHWKTDGYAIYAPEKKGYKGNIEIRNSAGKAEYLVSAATAYEQNDVQHTLQMIGYDIDGNTVDIVLPGDYLNRGASAYPVVIDPLVTTATASAVGGSSYSPSNTVSCNYVNAATVPPNVTVTDVRWSFNYVASGGALLLNGAIDFMQGTCRSPSVAGFFWFCNLASAGTCTGTNVSIFSDIASCIPAPQCPSYPLNLTMRFYQNFATTAPCASTYISAGSPLTITVSGRTVETTPVTITSGANSICLGQSVTLSTTPSFGVPPYSYSWNPGATPGNPATLSPTTSTNYTVTVTDACGQTAEATQGVTVTPIAPINGTLIMCVGGTTTLSHPSGPGVWTSLDPSVAVIGPSTGVVTGIAAGTSLISFKTPAGCYATTIVTVLAMPGSITGVMDMCVGNSTTLSNPLPGGTWASSNLPVAVVGGGTGLVTGISPGTSMITYTTSPGCTATAVVTVYANPSIASVVQTNPTGCGATDGTISLLGLAPGVTYTVTYTFGATPVTVSLTADGSGTVVITGLSAGTYTGISVTSPQGCTGVTHGAITLTDIGAPPAPTPTSNSPICDGGTLTLSVTSVPGATFSWTGPAGFASVLANPIISPATAANAGVYTVTATASGCVSLPGMVTVVINPIPHINDIQFTDPVTCGGNEGTITLTGLVPGVTYNVAYVYNGVAVTVPIVADELGNVVIYGLKQGTYTGIFVESFTCVSNVTGPVTLTDPPPPPKPTISSNAPICVGLALQLYGADAKPGGTYEWKGPNGFASNEQNPIIPYVTTAAQGVYTLTYTHFNCKSSDTGSITLRPEIKLTGVKADKYDVPYGDSVQVHAEGATYYIWTPLNKGISDPYIANPFVKPVDEITKYTVRGMNEWGCRDSADVIIRVIFDEIEYIPNSFTPNNDGLNDIFRIGKMKFKKLVDFTIYNRWGQEVYHNAYDPAGGWDGTTGGTPQDIGVYYYSIIVESASGKLRYYKGDVTLLR</sequence>
<proteinExistence type="predicted"/>
<dbReference type="InterPro" id="IPR026341">
    <property type="entry name" value="T9SS_type_B"/>
</dbReference>
<evidence type="ECO:0008006" key="3">
    <source>
        <dbReference type="Google" id="ProtNLM"/>
    </source>
</evidence>
<dbReference type="SUPFAM" id="SSF49373">
    <property type="entry name" value="Invasin/intimin cell-adhesion fragments"/>
    <property type="match status" value="2"/>
</dbReference>